<dbReference type="EMBL" id="AP028918">
    <property type="protein sequence ID" value="BES99233.1"/>
    <property type="molecule type" value="Genomic_DNA"/>
</dbReference>
<sequence>MFELTAGWPNSPGTSTFSLTGDPDVQEQRRRKRSPLGRISRTGKFSLLGEIPRENQGRPNLTVFLRRLPANATFLQRLQSACAGLWARAGLAQWADATSSAVGVGAR</sequence>
<dbReference type="Proteomes" id="UP001307889">
    <property type="component" value="Chromosome 10"/>
</dbReference>
<accession>A0ABN7B4Q6</accession>
<reference evidence="2 3" key="1">
    <citation type="submission" date="2023-09" db="EMBL/GenBank/DDBJ databases">
        <title>Nesidiocoris tenuis whole genome shotgun sequence.</title>
        <authorList>
            <person name="Shibata T."/>
            <person name="Shimoda M."/>
            <person name="Kobayashi T."/>
            <person name="Uehara T."/>
        </authorList>
    </citation>
    <scope>NUCLEOTIDE SEQUENCE [LARGE SCALE GENOMIC DNA]</scope>
    <source>
        <strain evidence="2 3">Japan</strain>
    </source>
</reference>
<feature type="region of interest" description="Disordered" evidence="1">
    <location>
        <begin position="1"/>
        <end position="41"/>
    </location>
</feature>
<protein>
    <submittedName>
        <fullName evidence="2">Uncharacterized protein</fullName>
    </submittedName>
</protein>
<organism evidence="2 3">
    <name type="scientific">Nesidiocoris tenuis</name>
    <dbReference type="NCBI Taxonomy" id="355587"/>
    <lineage>
        <taxon>Eukaryota</taxon>
        <taxon>Metazoa</taxon>
        <taxon>Ecdysozoa</taxon>
        <taxon>Arthropoda</taxon>
        <taxon>Hexapoda</taxon>
        <taxon>Insecta</taxon>
        <taxon>Pterygota</taxon>
        <taxon>Neoptera</taxon>
        <taxon>Paraneoptera</taxon>
        <taxon>Hemiptera</taxon>
        <taxon>Heteroptera</taxon>
        <taxon>Panheteroptera</taxon>
        <taxon>Cimicomorpha</taxon>
        <taxon>Miridae</taxon>
        <taxon>Dicyphina</taxon>
        <taxon>Nesidiocoris</taxon>
    </lineage>
</organism>
<evidence type="ECO:0000256" key="1">
    <source>
        <dbReference type="SAM" id="MobiDB-lite"/>
    </source>
</evidence>
<name>A0ABN7B4Q6_9HEMI</name>
<proteinExistence type="predicted"/>
<gene>
    <name evidence="2" type="ORF">NTJ_12050</name>
</gene>
<evidence type="ECO:0000313" key="2">
    <source>
        <dbReference type="EMBL" id="BES99233.1"/>
    </source>
</evidence>
<keyword evidence="3" id="KW-1185">Reference proteome</keyword>
<evidence type="ECO:0000313" key="3">
    <source>
        <dbReference type="Proteomes" id="UP001307889"/>
    </source>
</evidence>